<dbReference type="RefSeq" id="WP_233646635.1">
    <property type="nucleotide sequence ID" value="NZ_JBITPR010000051.1"/>
</dbReference>
<evidence type="ECO:0000313" key="4">
    <source>
        <dbReference type="Proteomes" id="UP001614264"/>
    </source>
</evidence>
<feature type="domain" description="DUF2087" evidence="2">
    <location>
        <begin position="131"/>
        <end position="202"/>
    </location>
</feature>
<dbReference type="EMBL" id="JBITPR010000051">
    <property type="protein sequence ID" value="MFI7874402.1"/>
    <property type="molecule type" value="Genomic_DNA"/>
</dbReference>
<proteinExistence type="predicted"/>
<feature type="region of interest" description="Disordered" evidence="1">
    <location>
        <begin position="1"/>
        <end position="22"/>
    </location>
</feature>
<dbReference type="InterPro" id="IPR018656">
    <property type="entry name" value="DUF2087"/>
</dbReference>
<reference evidence="3 4" key="1">
    <citation type="submission" date="2024-07" db="EMBL/GenBank/DDBJ databases">
        <title>Whole genome sequencing of Prodigiosin pigment-producing Streptomyces salinarius isolated from rhizosphere soil of Arachis hypogaea.</title>
        <authorList>
            <person name="Vidhya A."/>
            <person name="Ramya S."/>
        </authorList>
    </citation>
    <scope>NUCLEOTIDE SEQUENCE [LARGE SCALE GENOMIC DNA]</scope>
    <source>
        <strain evidence="3 4">VRMG2420</strain>
    </source>
</reference>
<accession>A0ABW8BIW0</accession>
<keyword evidence="4" id="KW-1185">Reference proteome</keyword>
<dbReference type="Proteomes" id="UP001614264">
    <property type="component" value="Unassembled WGS sequence"/>
</dbReference>
<protein>
    <submittedName>
        <fullName evidence="3">DUF2087 domain-containing protein</fullName>
    </submittedName>
</protein>
<sequence length="212" mass="22632">MPNDRSDTSVRASEPPSDPAQASALAALPALFAEESRVRAFAAVALGAGDTAQVARAAGLSAKEAAGALRRLRDQGVVTTGADGELAVAHDRFRELARAGRPAPQAARDSGAAGDDGPAGIVVRTFVRDGRLVRLPARWTRKKVVLRHIAEQTFAPGVEYPERTVDEKLRAWCEDGEVDHVTLRRYLVDLGHLCRSEGVYCRPVDSDRAGTA</sequence>
<dbReference type="Pfam" id="PF09860">
    <property type="entry name" value="DUF2087"/>
    <property type="match status" value="1"/>
</dbReference>
<organism evidence="3 4">
    <name type="scientific">Streptomyces salinarius</name>
    <dbReference type="NCBI Taxonomy" id="2762598"/>
    <lineage>
        <taxon>Bacteria</taxon>
        <taxon>Bacillati</taxon>
        <taxon>Actinomycetota</taxon>
        <taxon>Actinomycetes</taxon>
        <taxon>Kitasatosporales</taxon>
        <taxon>Streptomycetaceae</taxon>
        <taxon>Streptomyces</taxon>
    </lineage>
</organism>
<evidence type="ECO:0000256" key="1">
    <source>
        <dbReference type="SAM" id="MobiDB-lite"/>
    </source>
</evidence>
<comment type="caution">
    <text evidence="3">The sequence shown here is derived from an EMBL/GenBank/DDBJ whole genome shotgun (WGS) entry which is preliminary data.</text>
</comment>
<evidence type="ECO:0000259" key="2">
    <source>
        <dbReference type="Pfam" id="PF09860"/>
    </source>
</evidence>
<evidence type="ECO:0000313" key="3">
    <source>
        <dbReference type="EMBL" id="MFI7874402.1"/>
    </source>
</evidence>
<name>A0ABW8BIW0_9ACTN</name>
<gene>
    <name evidence="3" type="ORF">AB4829_27885</name>
</gene>